<sequence length="169" mass="18729">MKFRNAIPADLAAIIEMENSCFPPNEAASPASFSERLQVFPQHFWLLMVDGEMVGFINGMVSNNSTIIDEMFQNANLHDEAGKWQSVFGLAVSPAHRKRGYAGQLIKNFIDKAQEQGRLGITLTCKAYLVAYYQQFGFADLGLSASVHGGEIWHDMTLTFNILAGKNPL</sequence>
<dbReference type="CDD" id="cd04301">
    <property type="entry name" value="NAT_SF"/>
    <property type="match status" value="1"/>
</dbReference>
<dbReference type="OrthoDB" id="9813917at2"/>
<dbReference type="SUPFAM" id="SSF55729">
    <property type="entry name" value="Acyl-CoA N-acyltransferases (Nat)"/>
    <property type="match status" value="1"/>
</dbReference>
<accession>A0A0C1FAI8</accession>
<dbReference type="PANTHER" id="PTHR10908:SF0">
    <property type="entry name" value="SEROTONIN N-ACETYLTRANSFERASE"/>
    <property type="match status" value="1"/>
</dbReference>
<evidence type="ECO:0000313" key="4">
    <source>
        <dbReference type="EMBL" id="KIA88933.1"/>
    </source>
</evidence>
<dbReference type="EMBL" id="JSYN01000047">
    <property type="protein sequence ID" value="KIA88933.1"/>
    <property type="molecule type" value="Genomic_DNA"/>
</dbReference>
<dbReference type="InterPro" id="IPR000182">
    <property type="entry name" value="GNAT_dom"/>
</dbReference>
<name>A0A0C1FAI8_9SPHI</name>
<dbReference type="AlphaFoldDB" id="A0A0C1FAI8"/>
<feature type="domain" description="N-acetyltransferase" evidence="3">
    <location>
        <begin position="1"/>
        <end position="159"/>
    </location>
</feature>
<dbReference type="PANTHER" id="PTHR10908">
    <property type="entry name" value="SEROTONIN N-ACETYLTRANSFERASE"/>
    <property type="match status" value="1"/>
</dbReference>
<evidence type="ECO:0000313" key="5">
    <source>
        <dbReference type="Proteomes" id="UP000031246"/>
    </source>
</evidence>
<dbReference type="GO" id="GO:0008080">
    <property type="term" value="F:N-acetyltransferase activity"/>
    <property type="evidence" value="ECO:0007669"/>
    <property type="project" value="UniProtKB-ARBA"/>
</dbReference>
<protein>
    <submittedName>
        <fullName evidence="4">Acetyltransferase</fullName>
    </submittedName>
</protein>
<keyword evidence="1 4" id="KW-0808">Transferase</keyword>
<dbReference type="Proteomes" id="UP000031246">
    <property type="component" value="Unassembled WGS sequence"/>
</dbReference>
<evidence type="ECO:0000259" key="3">
    <source>
        <dbReference type="PROSITE" id="PS51186"/>
    </source>
</evidence>
<dbReference type="Pfam" id="PF00583">
    <property type="entry name" value="Acetyltransf_1"/>
    <property type="match status" value="1"/>
</dbReference>
<proteinExistence type="predicted"/>
<evidence type="ECO:0000256" key="2">
    <source>
        <dbReference type="ARBA" id="ARBA00023315"/>
    </source>
</evidence>
<keyword evidence="5" id="KW-1185">Reference proteome</keyword>
<dbReference type="PROSITE" id="PS51186">
    <property type="entry name" value="GNAT"/>
    <property type="match status" value="1"/>
</dbReference>
<evidence type="ECO:0000256" key="1">
    <source>
        <dbReference type="ARBA" id="ARBA00022679"/>
    </source>
</evidence>
<organism evidence="4 5">
    <name type="scientific">Pedobacter kyungheensis</name>
    <dbReference type="NCBI Taxonomy" id="1069985"/>
    <lineage>
        <taxon>Bacteria</taxon>
        <taxon>Pseudomonadati</taxon>
        <taxon>Bacteroidota</taxon>
        <taxon>Sphingobacteriia</taxon>
        <taxon>Sphingobacteriales</taxon>
        <taxon>Sphingobacteriaceae</taxon>
        <taxon>Pedobacter</taxon>
    </lineage>
</organism>
<comment type="caution">
    <text evidence="4">The sequence shown here is derived from an EMBL/GenBank/DDBJ whole genome shotgun (WGS) entry which is preliminary data.</text>
</comment>
<dbReference type="InterPro" id="IPR051635">
    <property type="entry name" value="SNAT-like"/>
</dbReference>
<reference evidence="4 5" key="1">
    <citation type="submission" date="2014-10" db="EMBL/GenBank/DDBJ databases">
        <title>Pedobacter Kyungheensis.</title>
        <authorList>
            <person name="Anderson B.M."/>
            <person name="Newman J.D."/>
        </authorList>
    </citation>
    <scope>NUCLEOTIDE SEQUENCE [LARGE SCALE GENOMIC DNA]</scope>
    <source>
        <strain evidence="4 5">KACC 16221</strain>
    </source>
</reference>
<keyword evidence="2" id="KW-0012">Acyltransferase</keyword>
<dbReference type="Gene3D" id="3.40.630.30">
    <property type="match status" value="1"/>
</dbReference>
<dbReference type="RefSeq" id="WP_039483060.1">
    <property type="nucleotide sequence ID" value="NZ_JSYN01000047.1"/>
</dbReference>
<gene>
    <name evidence="4" type="ORF">OC25_25720</name>
</gene>
<dbReference type="InterPro" id="IPR016181">
    <property type="entry name" value="Acyl_CoA_acyltransferase"/>
</dbReference>